<dbReference type="CDD" id="cd00033">
    <property type="entry name" value="CCP"/>
    <property type="match status" value="4"/>
</dbReference>
<feature type="domain" description="Sushi" evidence="6">
    <location>
        <begin position="147"/>
        <end position="208"/>
    </location>
</feature>
<comment type="caution">
    <text evidence="4">Lacks conserved residue(s) required for the propagation of feature annotation.</text>
</comment>
<dbReference type="SMART" id="SM00032">
    <property type="entry name" value="CCP"/>
    <property type="match status" value="5"/>
</dbReference>
<feature type="signal peptide" evidence="5">
    <location>
        <begin position="1"/>
        <end position="20"/>
    </location>
</feature>
<dbReference type="PROSITE" id="PS51257">
    <property type="entry name" value="PROKAR_LIPOPROTEIN"/>
    <property type="match status" value="1"/>
</dbReference>
<feature type="domain" description="Sushi" evidence="6">
    <location>
        <begin position="80"/>
        <end position="144"/>
    </location>
</feature>
<evidence type="ECO:0000313" key="7">
    <source>
        <dbReference type="Proteomes" id="UP000515161"/>
    </source>
</evidence>
<dbReference type="GeneID" id="117536050"/>
<keyword evidence="2 5" id="KW-0732">Signal</keyword>
<dbReference type="PANTHER" id="PTHR45785">
    <property type="entry name" value="COMPLEMENT FACTOR H-RELATED"/>
    <property type="match status" value="1"/>
</dbReference>
<gene>
    <name evidence="8" type="primary">LOC117536050</name>
</gene>
<dbReference type="Proteomes" id="UP000515161">
    <property type="component" value="Unplaced"/>
</dbReference>
<proteinExistence type="predicted"/>
<dbReference type="AlphaFoldDB" id="A0A6P8SZV5"/>
<dbReference type="Pfam" id="PF00084">
    <property type="entry name" value="Sushi"/>
    <property type="match status" value="4"/>
</dbReference>
<sequence length="481" mass="52520">MCGRYLGFVLLVWIPQVLNALSAVQSCAVPILNGGYFVRELSDNPTETKLTYACDNGRKPAVEGWWATSICQNDKWSPALQCIEEKACVPLTIPNGNYDASTDGWYQDTDKIRVRCDKGYEHKNNKATAQCINGTWSSVPICERSADSCGDPPKIPHAVIIGNGYQEVSAESSQLQYKCEDGYAAEGAVSKTISCISGNWTEGPTCSGGHTTVRKPVSEGGGHTTVRKPVSEVETCGTPPLVANGDVVNNNKRYLQYQCAAQYQLVGPKMVGCYSDGTWSEAPTCKATYCSVDTDELSHIKSVGVRTINDGEEENLECSSSVFYFSEAQCTRGKVTFSECVGNTMTKPVSRVEICGTPPVVADGDVVKKTGMSLRYQCAAQYELVGPKMVGCYSDGTWSKAPTCKATYCSVDTYELDHVKSVGVRLINDGEEENFECSRHGRFFDHFSEAQCTRGKVTFSECCNWAKLHTVFCKDLLLVGM</sequence>
<evidence type="ECO:0000256" key="2">
    <source>
        <dbReference type="ARBA" id="ARBA00022729"/>
    </source>
</evidence>
<dbReference type="InterPro" id="IPR051503">
    <property type="entry name" value="ComplSys_Reg/VirEntry_Med"/>
</dbReference>
<feature type="domain" description="Sushi" evidence="6">
    <location>
        <begin position="353"/>
        <end position="406"/>
    </location>
</feature>
<dbReference type="InterPro" id="IPR000436">
    <property type="entry name" value="Sushi_SCR_CCP_dom"/>
</dbReference>
<evidence type="ECO:0000313" key="8">
    <source>
        <dbReference type="RefSeq" id="XP_034056668.1"/>
    </source>
</evidence>
<organism evidence="7 8">
    <name type="scientific">Gymnodraco acuticeps</name>
    <name type="common">Antarctic dragonfish</name>
    <dbReference type="NCBI Taxonomy" id="8218"/>
    <lineage>
        <taxon>Eukaryota</taxon>
        <taxon>Metazoa</taxon>
        <taxon>Chordata</taxon>
        <taxon>Craniata</taxon>
        <taxon>Vertebrata</taxon>
        <taxon>Euteleostomi</taxon>
        <taxon>Actinopterygii</taxon>
        <taxon>Neopterygii</taxon>
        <taxon>Teleostei</taxon>
        <taxon>Neoteleostei</taxon>
        <taxon>Acanthomorphata</taxon>
        <taxon>Eupercaria</taxon>
        <taxon>Perciformes</taxon>
        <taxon>Notothenioidei</taxon>
        <taxon>Bathydraconidae</taxon>
        <taxon>Gymnodraco</taxon>
    </lineage>
</organism>
<dbReference type="RefSeq" id="XP_034056668.1">
    <property type="nucleotide sequence ID" value="XM_034200777.1"/>
</dbReference>
<dbReference type="Gene3D" id="2.10.70.10">
    <property type="entry name" value="Complement Module, domain 1"/>
    <property type="match status" value="5"/>
</dbReference>
<dbReference type="SUPFAM" id="SSF57535">
    <property type="entry name" value="Complement control module/SCR domain"/>
    <property type="match status" value="5"/>
</dbReference>
<keyword evidence="3 4" id="KW-1015">Disulfide bond</keyword>
<reference evidence="8" key="1">
    <citation type="submission" date="2025-08" db="UniProtKB">
        <authorList>
            <consortium name="RefSeq"/>
        </authorList>
    </citation>
    <scope>IDENTIFICATION</scope>
</reference>
<keyword evidence="1 4" id="KW-0768">Sushi</keyword>
<dbReference type="PANTHER" id="PTHR45785:SF7">
    <property type="entry name" value="COMPLEMENT FACTOR H"/>
    <property type="match status" value="1"/>
</dbReference>
<keyword evidence="7" id="KW-1185">Reference proteome</keyword>
<dbReference type="GO" id="GO:0005615">
    <property type="term" value="C:extracellular space"/>
    <property type="evidence" value="ECO:0007669"/>
    <property type="project" value="TreeGrafter"/>
</dbReference>
<dbReference type="PROSITE" id="PS50923">
    <property type="entry name" value="SUSHI"/>
    <property type="match status" value="4"/>
</dbReference>
<feature type="disulfide bond" evidence="4">
    <location>
        <begin position="179"/>
        <end position="206"/>
    </location>
</feature>
<dbReference type="GO" id="GO:0001851">
    <property type="term" value="F:complement component C3b binding"/>
    <property type="evidence" value="ECO:0007669"/>
    <property type="project" value="TreeGrafter"/>
</dbReference>
<dbReference type="GO" id="GO:0006956">
    <property type="term" value="P:complement activation"/>
    <property type="evidence" value="ECO:0007669"/>
    <property type="project" value="TreeGrafter"/>
</dbReference>
<dbReference type="InParanoid" id="A0A6P8SZV5"/>
<protein>
    <submittedName>
        <fullName evidence="8">Complement factor H-like isoform X1</fullName>
    </submittedName>
</protein>
<feature type="chain" id="PRO_5027909828" evidence="5">
    <location>
        <begin position="21"/>
        <end position="481"/>
    </location>
</feature>
<name>A0A6P8SZV5_GYMAC</name>
<evidence type="ECO:0000256" key="1">
    <source>
        <dbReference type="ARBA" id="ARBA00022659"/>
    </source>
</evidence>
<dbReference type="KEGG" id="gacu:117536050"/>
<dbReference type="InterPro" id="IPR035976">
    <property type="entry name" value="Sushi/SCR/CCP_sf"/>
</dbReference>
<dbReference type="OrthoDB" id="9984531at2759"/>
<accession>A0A6P8SZV5</accession>
<evidence type="ECO:0000256" key="5">
    <source>
        <dbReference type="SAM" id="SignalP"/>
    </source>
</evidence>
<evidence type="ECO:0000259" key="6">
    <source>
        <dbReference type="PROSITE" id="PS50923"/>
    </source>
</evidence>
<evidence type="ECO:0000256" key="3">
    <source>
        <dbReference type="ARBA" id="ARBA00023157"/>
    </source>
</evidence>
<evidence type="ECO:0000256" key="4">
    <source>
        <dbReference type="PROSITE-ProRule" id="PRU00302"/>
    </source>
</evidence>
<feature type="domain" description="Sushi" evidence="6">
    <location>
        <begin position="234"/>
        <end position="287"/>
    </location>
</feature>